<proteinExistence type="predicted"/>
<evidence type="ECO:0000259" key="3">
    <source>
        <dbReference type="Pfam" id="PF07683"/>
    </source>
</evidence>
<comment type="function">
    <text evidence="1">Zinc chaperone that directly transfers zinc cofactor to target proteins, thereby activating them. Zinc is transferred from the CXCC motif in the GTPase domain to the zinc binding site in target proteins in a process requiring GTP hydrolysis.</text>
</comment>
<dbReference type="Gene3D" id="3.40.50.300">
    <property type="entry name" value="P-loop containing nucleotide triphosphate hydrolases"/>
    <property type="match status" value="1"/>
</dbReference>
<dbReference type="InterPro" id="IPR011629">
    <property type="entry name" value="CobW-like_C"/>
</dbReference>
<feature type="domain" description="CobW C-terminal" evidence="3">
    <location>
        <begin position="222"/>
        <end position="299"/>
    </location>
</feature>
<name>A0A518BWT5_9BACT</name>
<dbReference type="GO" id="GO:0005737">
    <property type="term" value="C:cytoplasm"/>
    <property type="evidence" value="ECO:0007669"/>
    <property type="project" value="TreeGrafter"/>
</dbReference>
<organism evidence="4 5">
    <name type="scientific">Mucisphaera calidilacus</name>
    <dbReference type="NCBI Taxonomy" id="2527982"/>
    <lineage>
        <taxon>Bacteria</taxon>
        <taxon>Pseudomonadati</taxon>
        <taxon>Planctomycetota</taxon>
        <taxon>Phycisphaerae</taxon>
        <taxon>Phycisphaerales</taxon>
        <taxon>Phycisphaeraceae</taxon>
        <taxon>Mucisphaera</taxon>
    </lineage>
</organism>
<dbReference type="SUPFAM" id="SSF90002">
    <property type="entry name" value="Hypothetical protein YjiA, C-terminal domain"/>
    <property type="match status" value="1"/>
</dbReference>
<reference evidence="4 5" key="1">
    <citation type="submission" date="2019-02" db="EMBL/GenBank/DDBJ databases">
        <title>Deep-cultivation of Planctomycetes and their phenomic and genomic characterization uncovers novel biology.</title>
        <authorList>
            <person name="Wiegand S."/>
            <person name="Jogler M."/>
            <person name="Boedeker C."/>
            <person name="Pinto D."/>
            <person name="Vollmers J."/>
            <person name="Rivas-Marin E."/>
            <person name="Kohn T."/>
            <person name="Peeters S.H."/>
            <person name="Heuer A."/>
            <person name="Rast P."/>
            <person name="Oberbeckmann S."/>
            <person name="Bunk B."/>
            <person name="Jeske O."/>
            <person name="Meyerdierks A."/>
            <person name="Storesund J.E."/>
            <person name="Kallscheuer N."/>
            <person name="Luecker S."/>
            <person name="Lage O.M."/>
            <person name="Pohl T."/>
            <person name="Merkel B.J."/>
            <person name="Hornburger P."/>
            <person name="Mueller R.-W."/>
            <person name="Bruemmer F."/>
            <person name="Labrenz M."/>
            <person name="Spormann A.M."/>
            <person name="Op den Camp H."/>
            <person name="Overmann J."/>
            <person name="Amann R."/>
            <person name="Jetten M.S.M."/>
            <person name="Mascher T."/>
            <person name="Medema M.H."/>
            <person name="Devos D.P."/>
            <person name="Kaster A.-K."/>
            <person name="Ovreas L."/>
            <person name="Rohde M."/>
            <person name="Galperin M.Y."/>
            <person name="Jogler C."/>
        </authorList>
    </citation>
    <scope>NUCLEOTIDE SEQUENCE [LARGE SCALE GENOMIC DNA]</scope>
    <source>
        <strain evidence="4 5">Pan265</strain>
    </source>
</reference>
<protein>
    <submittedName>
        <fullName evidence="4">Putative GTP-binding protein YjiA</fullName>
    </submittedName>
</protein>
<evidence type="ECO:0000259" key="2">
    <source>
        <dbReference type="Pfam" id="PF02492"/>
    </source>
</evidence>
<gene>
    <name evidence="4" type="primary">yjiA</name>
    <name evidence="4" type="ORF">Pan265_12850</name>
</gene>
<feature type="domain" description="CobW/HypB/UreG nucleotide-binding" evidence="2">
    <location>
        <begin position="8"/>
        <end position="184"/>
    </location>
</feature>
<sequence length="311" mass="34446">MTDQGTIPLTLVTGFLGSGKTTFLRAIARKHAERRLAYVVNEFSQHDIDGRLLADAPNAVTVPGGSIFCTCLVTRFREVMNTLAHTHNSSPLEGVIVEASGIADPSVAQRMLHETQLDRHFNLAHTICLVAPDKLNTLLKTLPNTRAQIAASHTAIITMIDQHPADQIDQTHALLHEINPSLDIRRASFGNTDINPFQKPDTTHTSVEGEYATCADTNYERWIIHVNPARSRDELNAFLNTLRNHIYRAKGFVLLDNQHLFVDIAADRVRWKPANTENPDSQLVIIGPASQRDAVQTLLLQNKHLLSANAA</sequence>
<dbReference type="Pfam" id="PF02492">
    <property type="entry name" value="cobW"/>
    <property type="match status" value="1"/>
</dbReference>
<dbReference type="InterPro" id="IPR051316">
    <property type="entry name" value="Zinc-reg_GTPase_activator"/>
</dbReference>
<accession>A0A518BWT5</accession>
<keyword evidence="5" id="KW-1185">Reference proteome</keyword>
<dbReference type="Proteomes" id="UP000320386">
    <property type="component" value="Chromosome"/>
</dbReference>
<dbReference type="KEGG" id="mcad:Pan265_12850"/>
<dbReference type="PANTHER" id="PTHR13748">
    <property type="entry name" value="COBW-RELATED"/>
    <property type="match status" value="1"/>
</dbReference>
<dbReference type="Pfam" id="PF07683">
    <property type="entry name" value="CobW_C"/>
    <property type="match status" value="1"/>
</dbReference>
<dbReference type="EMBL" id="CP036280">
    <property type="protein sequence ID" value="QDU71435.1"/>
    <property type="molecule type" value="Genomic_DNA"/>
</dbReference>
<dbReference type="InterPro" id="IPR027417">
    <property type="entry name" value="P-loop_NTPase"/>
</dbReference>
<dbReference type="AlphaFoldDB" id="A0A518BWT5"/>
<evidence type="ECO:0000313" key="4">
    <source>
        <dbReference type="EMBL" id="QDU71435.1"/>
    </source>
</evidence>
<dbReference type="PANTHER" id="PTHR13748:SF62">
    <property type="entry name" value="COBW DOMAIN-CONTAINING PROTEIN"/>
    <property type="match status" value="1"/>
</dbReference>
<dbReference type="SUPFAM" id="SSF52540">
    <property type="entry name" value="P-loop containing nucleoside triphosphate hydrolases"/>
    <property type="match status" value="1"/>
</dbReference>
<dbReference type="RefSeq" id="WP_236254774.1">
    <property type="nucleotide sequence ID" value="NZ_CP036280.1"/>
</dbReference>
<evidence type="ECO:0000256" key="1">
    <source>
        <dbReference type="ARBA" id="ARBA00045658"/>
    </source>
</evidence>
<dbReference type="InterPro" id="IPR003495">
    <property type="entry name" value="CobW/HypB/UreG_nucleotide-bd"/>
</dbReference>
<evidence type="ECO:0000313" key="5">
    <source>
        <dbReference type="Proteomes" id="UP000320386"/>
    </source>
</evidence>